<proteinExistence type="predicted"/>
<dbReference type="AlphaFoldDB" id="A0A1M5AE91"/>
<dbReference type="Proteomes" id="UP000184476">
    <property type="component" value="Unassembled WGS sequence"/>
</dbReference>
<dbReference type="EMBL" id="FQVL01000013">
    <property type="protein sequence ID" value="SHF28611.1"/>
    <property type="molecule type" value="Genomic_DNA"/>
</dbReference>
<dbReference type="InterPro" id="IPR027056">
    <property type="entry name" value="Gluconate_2DH_su3"/>
</dbReference>
<protein>
    <submittedName>
        <fullName evidence="1">Gluconate 2-dehydrogenase subunit 3</fullName>
    </submittedName>
</protein>
<evidence type="ECO:0000313" key="1">
    <source>
        <dbReference type="EMBL" id="SHF28611.1"/>
    </source>
</evidence>
<reference evidence="1 2" key="1">
    <citation type="submission" date="2016-11" db="EMBL/GenBank/DDBJ databases">
        <authorList>
            <person name="Jaros S."/>
            <person name="Januszkiewicz K."/>
            <person name="Wedrychowicz H."/>
        </authorList>
    </citation>
    <scope>NUCLEOTIDE SEQUENCE [LARGE SCALE GENOMIC DNA]</scope>
    <source>
        <strain evidence="1 2">DSM 44666</strain>
    </source>
</reference>
<gene>
    <name evidence="1" type="ORF">SAMN05444392_11363</name>
</gene>
<evidence type="ECO:0000313" key="2">
    <source>
        <dbReference type="Proteomes" id="UP000184476"/>
    </source>
</evidence>
<dbReference type="Pfam" id="PF13618">
    <property type="entry name" value="Gluconate_2-dh3"/>
    <property type="match status" value="1"/>
</dbReference>
<dbReference type="OrthoDB" id="63962at2"/>
<organism evidence="1 2">
    <name type="scientific">Seinonella peptonophila</name>
    <dbReference type="NCBI Taxonomy" id="112248"/>
    <lineage>
        <taxon>Bacteria</taxon>
        <taxon>Bacillati</taxon>
        <taxon>Bacillota</taxon>
        <taxon>Bacilli</taxon>
        <taxon>Bacillales</taxon>
        <taxon>Thermoactinomycetaceae</taxon>
        <taxon>Seinonella</taxon>
    </lineage>
</organism>
<accession>A0A1M5AE91</accession>
<keyword evidence="2" id="KW-1185">Reference proteome</keyword>
<name>A0A1M5AE91_9BACL</name>
<dbReference type="STRING" id="112248.SAMN05444392_11363"/>
<sequence length="198" mass="22990">MSKRSHYPTYDVMKEKDEWDNHTQQIVSNRLHPTTSYSFLTQEESTILQTICKQLTGDERESLILYILDHIDQTLSSPIGEGQRKVGMPKAKELIRLGLEALEQTSQEKYQISFVQLDKKTQLLLLNQLSNEQALTSKWNFVPQRELFKKLLTLTLEAYYSHPLVWSEIGYGGPAYPRGYVRTQLGQLDPWEAQPEDE</sequence>